<dbReference type="AlphaFoldDB" id="A0AAV2DS92"/>
<organism evidence="1 2">
    <name type="scientific">Linum trigynum</name>
    <dbReference type="NCBI Taxonomy" id="586398"/>
    <lineage>
        <taxon>Eukaryota</taxon>
        <taxon>Viridiplantae</taxon>
        <taxon>Streptophyta</taxon>
        <taxon>Embryophyta</taxon>
        <taxon>Tracheophyta</taxon>
        <taxon>Spermatophyta</taxon>
        <taxon>Magnoliopsida</taxon>
        <taxon>eudicotyledons</taxon>
        <taxon>Gunneridae</taxon>
        <taxon>Pentapetalae</taxon>
        <taxon>rosids</taxon>
        <taxon>fabids</taxon>
        <taxon>Malpighiales</taxon>
        <taxon>Linaceae</taxon>
        <taxon>Linum</taxon>
    </lineage>
</organism>
<keyword evidence="2" id="KW-1185">Reference proteome</keyword>
<dbReference type="EMBL" id="OZ034816">
    <property type="protein sequence ID" value="CAL1376571.1"/>
    <property type="molecule type" value="Genomic_DNA"/>
</dbReference>
<name>A0AAV2DS92_9ROSI</name>
<protein>
    <submittedName>
        <fullName evidence="1">Uncharacterized protein</fullName>
    </submittedName>
</protein>
<gene>
    <name evidence="1" type="ORF">LTRI10_LOCUS18294</name>
</gene>
<proteinExistence type="predicted"/>
<dbReference type="Proteomes" id="UP001497516">
    <property type="component" value="Chromosome 3"/>
</dbReference>
<sequence>MSVTGESSKTEAERNKFPAAATDKKWRGKNLYMKYKYGSWIWGFKAFEGKPAVVGERGGLEVLAPKVVCERDFLDADPGFPIGNGFFKFNGKAYLVGGETAEGKPWGPEVCALPYEFLKSSKKSSDNFYEFNPDTNTLHHLDKLPLPLPMPSPIVAEIKGKVYGDHCCRIIHGSPKDSGNCFQVLALDDNGNPHWNSLPAPPFDEYATRSRFFKSKVAVR</sequence>
<accession>A0AAV2DS92</accession>
<evidence type="ECO:0000313" key="1">
    <source>
        <dbReference type="EMBL" id="CAL1376571.1"/>
    </source>
</evidence>
<reference evidence="1 2" key="1">
    <citation type="submission" date="2024-04" db="EMBL/GenBank/DDBJ databases">
        <authorList>
            <person name="Fracassetti M."/>
        </authorList>
    </citation>
    <scope>NUCLEOTIDE SEQUENCE [LARGE SCALE GENOMIC DNA]</scope>
</reference>
<evidence type="ECO:0000313" key="2">
    <source>
        <dbReference type="Proteomes" id="UP001497516"/>
    </source>
</evidence>